<dbReference type="RefSeq" id="WP_200358481.1">
    <property type="nucleotide sequence ID" value="NZ_JAENIL010000066.1"/>
</dbReference>
<dbReference type="AlphaFoldDB" id="A0A934S2I6"/>
<evidence type="ECO:0000313" key="1">
    <source>
        <dbReference type="EMBL" id="MBK1880005.1"/>
    </source>
</evidence>
<dbReference type="EMBL" id="JAENIL010000066">
    <property type="protein sequence ID" value="MBK1880005.1"/>
    <property type="molecule type" value="Genomic_DNA"/>
</dbReference>
<dbReference type="Proteomes" id="UP000617628">
    <property type="component" value="Unassembled WGS sequence"/>
</dbReference>
<evidence type="ECO:0000313" key="2">
    <source>
        <dbReference type="Proteomes" id="UP000617628"/>
    </source>
</evidence>
<name>A0A934S2I6_9BACT</name>
<accession>A0A934S2I6</accession>
<reference evidence="1" key="1">
    <citation type="submission" date="2021-01" db="EMBL/GenBank/DDBJ databases">
        <title>Modified the classification status of verrucomicrobia.</title>
        <authorList>
            <person name="Feng X."/>
        </authorList>
    </citation>
    <scope>NUCLEOTIDE SEQUENCE</scope>
    <source>
        <strain evidence="1">KCTC 13126</strain>
    </source>
</reference>
<sequence>MIIIIRDELLNPPTWITSFRDLTLLCSMRLETDILIASEDVDRYYHWLRHRGAMDFVDDFIPPGREDGLHIDIEPNFAPSIVTDRIVPENTHQLFQSIRSASGF</sequence>
<proteinExistence type="predicted"/>
<comment type="caution">
    <text evidence="1">The sequence shown here is derived from an EMBL/GenBank/DDBJ whole genome shotgun (WGS) entry which is preliminary data.</text>
</comment>
<organism evidence="1 2">
    <name type="scientific">Pelagicoccus mobilis</name>
    <dbReference type="NCBI Taxonomy" id="415221"/>
    <lineage>
        <taxon>Bacteria</taxon>
        <taxon>Pseudomonadati</taxon>
        <taxon>Verrucomicrobiota</taxon>
        <taxon>Opitutia</taxon>
        <taxon>Puniceicoccales</taxon>
        <taxon>Pelagicoccaceae</taxon>
        <taxon>Pelagicoccus</taxon>
    </lineage>
</organism>
<protein>
    <submittedName>
        <fullName evidence="1">Uncharacterized protein</fullName>
    </submittedName>
</protein>
<gene>
    <name evidence="1" type="ORF">JIN87_24185</name>
</gene>
<keyword evidence="2" id="KW-1185">Reference proteome</keyword>